<dbReference type="Proteomes" id="UP001387215">
    <property type="component" value="Unassembled WGS sequence"/>
</dbReference>
<evidence type="ECO:0000313" key="3">
    <source>
        <dbReference type="EMBL" id="MEI2456902.1"/>
    </source>
</evidence>
<feature type="signal peptide" evidence="2">
    <location>
        <begin position="1"/>
        <end position="18"/>
    </location>
</feature>
<keyword evidence="2" id="KW-0732">Signal</keyword>
<feature type="compositionally biased region" description="Polar residues" evidence="1">
    <location>
        <begin position="182"/>
        <end position="197"/>
    </location>
</feature>
<accession>A0ABU8D7F1</accession>
<sequence>MRGVFRCFGWLSVLSVCACGPGPTADELAARYQRNPAPKRPYRTELKTADTPGPFARAEGFVGFEAPNCTYIPDRIAGARSMPSIDLPMAFSKVDESTFVATIYADAMLDQDYRLGDGVCHRELRSVNAWLTATSAKTDTRYVVNLSGDEAIARRSQTNCYVMDRYPGDDPEGGRNPEINVATGSSRNSRINCSQSP</sequence>
<feature type="compositionally biased region" description="Basic and acidic residues" evidence="1">
    <location>
        <begin position="166"/>
        <end position="175"/>
    </location>
</feature>
<comment type="caution">
    <text evidence="3">The sequence shown here is derived from an EMBL/GenBank/DDBJ whole genome shotgun (WGS) entry which is preliminary data.</text>
</comment>
<evidence type="ECO:0000256" key="1">
    <source>
        <dbReference type="SAM" id="MobiDB-lite"/>
    </source>
</evidence>
<feature type="region of interest" description="Disordered" evidence="1">
    <location>
        <begin position="165"/>
        <end position="197"/>
    </location>
</feature>
<feature type="chain" id="PRO_5046906412" evidence="2">
    <location>
        <begin position="19"/>
        <end position="197"/>
    </location>
</feature>
<dbReference type="EMBL" id="JBANDL010000002">
    <property type="protein sequence ID" value="MEI2456902.1"/>
    <property type="molecule type" value="Genomic_DNA"/>
</dbReference>
<proteinExistence type="predicted"/>
<evidence type="ECO:0000313" key="4">
    <source>
        <dbReference type="Proteomes" id="UP001387215"/>
    </source>
</evidence>
<protein>
    <submittedName>
        <fullName evidence="3">Uncharacterized protein</fullName>
    </submittedName>
</protein>
<dbReference type="RefSeq" id="WP_141233414.1">
    <property type="nucleotide sequence ID" value="NZ_JBANDL010000002.1"/>
</dbReference>
<organism evidence="3 4">
    <name type="scientific">Lysobacter firmicutimachus</name>
    <dbReference type="NCBI Taxonomy" id="1792846"/>
    <lineage>
        <taxon>Bacteria</taxon>
        <taxon>Pseudomonadati</taxon>
        <taxon>Pseudomonadota</taxon>
        <taxon>Gammaproteobacteria</taxon>
        <taxon>Lysobacterales</taxon>
        <taxon>Lysobacteraceae</taxon>
        <taxon>Lysobacter</taxon>
    </lineage>
</organism>
<dbReference type="PROSITE" id="PS51257">
    <property type="entry name" value="PROKAR_LIPOPROTEIN"/>
    <property type="match status" value="1"/>
</dbReference>
<gene>
    <name evidence="3" type="ORF">V2J18_19785</name>
</gene>
<keyword evidence="4" id="KW-1185">Reference proteome</keyword>
<reference evidence="3 4" key="1">
    <citation type="submission" date="2024-02" db="EMBL/GenBank/DDBJ databases">
        <title>Lysobacter Genome Sequencing and Mining.</title>
        <authorList>
            <person name="Bierman J."/>
            <person name="Walker M.C."/>
        </authorList>
    </citation>
    <scope>NUCLEOTIDE SEQUENCE [LARGE SCALE GENOMIC DNA]</scope>
    <source>
        <strain evidence="3 4">PB6250</strain>
    </source>
</reference>
<name>A0ABU8D7F1_9GAMM</name>
<evidence type="ECO:0000256" key="2">
    <source>
        <dbReference type="SAM" id="SignalP"/>
    </source>
</evidence>